<evidence type="ECO:0000313" key="2">
    <source>
        <dbReference type="Proteomes" id="UP000095651"/>
    </source>
</evidence>
<gene>
    <name evidence="1" type="ORF">ERS852407_05121</name>
</gene>
<dbReference type="EMBL" id="CYZE01000019">
    <property type="protein sequence ID" value="CUP14994.1"/>
    <property type="molecule type" value="Genomic_DNA"/>
</dbReference>
<evidence type="ECO:0000313" key="1">
    <source>
        <dbReference type="EMBL" id="CUP14994.1"/>
    </source>
</evidence>
<dbReference type="AlphaFoldDB" id="A0A174KS18"/>
<protein>
    <submittedName>
        <fullName evidence="1">AraC family transcriptional regulator</fullName>
    </submittedName>
</protein>
<sequence>MSKYNKVKGYYGDGYWSIGMVRNAVGRWITAEEYKEITGQDY</sequence>
<reference evidence="1 2" key="1">
    <citation type="submission" date="2015-09" db="EMBL/GenBank/DDBJ databases">
        <authorList>
            <consortium name="Pathogen Informatics"/>
        </authorList>
    </citation>
    <scope>NUCLEOTIDE SEQUENCE [LARGE SCALE GENOMIC DNA]</scope>
    <source>
        <strain evidence="1 2">2789STDY5608850</strain>
    </source>
</reference>
<dbReference type="RefSeq" id="WP_070102546.1">
    <property type="nucleotide sequence ID" value="NZ_CABIXC010000019.1"/>
</dbReference>
<accession>A0A174KS18</accession>
<dbReference type="Proteomes" id="UP000095651">
    <property type="component" value="Unassembled WGS sequence"/>
</dbReference>
<dbReference type="Pfam" id="PF09693">
    <property type="entry name" value="Phage_XkdX"/>
    <property type="match status" value="1"/>
</dbReference>
<dbReference type="InterPro" id="IPR010022">
    <property type="entry name" value="XkdX"/>
</dbReference>
<name>A0A174KS18_9FIRM</name>
<organism evidence="1 2">
    <name type="scientific">Hungatella hathewayi</name>
    <dbReference type="NCBI Taxonomy" id="154046"/>
    <lineage>
        <taxon>Bacteria</taxon>
        <taxon>Bacillati</taxon>
        <taxon>Bacillota</taxon>
        <taxon>Clostridia</taxon>
        <taxon>Lachnospirales</taxon>
        <taxon>Lachnospiraceae</taxon>
        <taxon>Hungatella</taxon>
    </lineage>
</organism>
<proteinExistence type="predicted"/>